<evidence type="ECO:0000313" key="3">
    <source>
        <dbReference type="Proteomes" id="UP001353858"/>
    </source>
</evidence>
<dbReference type="AlphaFoldDB" id="A0AAN7SAB9"/>
<protein>
    <submittedName>
        <fullName evidence="2">Uncharacterized protein</fullName>
    </submittedName>
</protein>
<proteinExistence type="predicted"/>
<organism evidence="2 3">
    <name type="scientific">Aquatica leii</name>
    <dbReference type="NCBI Taxonomy" id="1421715"/>
    <lineage>
        <taxon>Eukaryota</taxon>
        <taxon>Metazoa</taxon>
        <taxon>Ecdysozoa</taxon>
        <taxon>Arthropoda</taxon>
        <taxon>Hexapoda</taxon>
        <taxon>Insecta</taxon>
        <taxon>Pterygota</taxon>
        <taxon>Neoptera</taxon>
        <taxon>Endopterygota</taxon>
        <taxon>Coleoptera</taxon>
        <taxon>Polyphaga</taxon>
        <taxon>Elateriformia</taxon>
        <taxon>Elateroidea</taxon>
        <taxon>Lampyridae</taxon>
        <taxon>Luciolinae</taxon>
        <taxon>Aquatica</taxon>
    </lineage>
</organism>
<sequence>MQDHTDCDINKKMDHAETFLLNAQNYSEDQRKQVKHKLSNLKSEIKQTIRRKMTSEELSFATHVKLLSEGKADASNLIRNLSKSPNRAKKYRKALIERQKEQIQQLTPVEALSMFVEAGLCRKHYPCYTILQNVKKDCYPVQESYRITATCAEVNLQDVLHHTASRLLLSLTEVVQHSSDEERETLTLMYKFFADHELSASITGIDSGLIYSFKVILEAVSSGHKIDTTKFELFCSDTAKLYVELYLWHPMTPTLHKILFHGPFIIEKALLPIGMMSEEAAEARNKHFRLYRQNYARKFSREPTPRKTTKPFLKETIEMLLPAETPNQSDSSDDQDLGEETVESSDEPWMSSSE</sequence>
<evidence type="ECO:0000256" key="1">
    <source>
        <dbReference type="SAM" id="MobiDB-lite"/>
    </source>
</evidence>
<keyword evidence="3" id="KW-1185">Reference proteome</keyword>
<gene>
    <name evidence="2" type="ORF">RN001_004960</name>
</gene>
<name>A0AAN7SAB9_9COLE</name>
<feature type="compositionally biased region" description="Acidic residues" evidence="1">
    <location>
        <begin position="331"/>
        <end position="346"/>
    </location>
</feature>
<accession>A0AAN7SAB9</accession>
<dbReference type="Proteomes" id="UP001353858">
    <property type="component" value="Unassembled WGS sequence"/>
</dbReference>
<dbReference type="EMBL" id="JARPUR010000002">
    <property type="protein sequence ID" value="KAK4881641.1"/>
    <property type="molecule type" value="Genomic_DNA"/>
</dbReference>
<evidence type="ECO:0000313" key="2">
    <source>
        <dbReference type="EMBL" id="KAK4881641.1"/>
    </source>
</evidence>
<comment type="caution">
    <text evidence="2">The sequence shown here is derived from an EMBL/GenBank/DDBJ whole genome shotgun (WGS) entry which is preliminary data.</text>
</comment>
<feature type="region of interest" description="Disordered" evidence="1">
    <location>
        <begin position="317"/>
        <end position="354"/>
    </location>
</feature>
<reference evidence="3" key="1">
    <citation type="submission" date="2023-01" db="EMBL/GenBank/DDBJ databases">
        <title>Key to firefly adult light organ development and bioluminescence: homeobox transcription factors regulate luciferase expression and transportation to peroxisome.</title>
        <authorList>
            <person name="Fu X."/>
        </authorList>
    </citation>
    <scope>NUCLEOTIDE SEQUENCE [LARGE SCALE GENOMIC DNA]</scope>
</reference>